<name>A0A1G9P479_9FIRM</name>
<protein>
    <submittedName>
        <fullName evidence="1">HTH domain-containing protein</fullName>
    </submittedName>
</protein>
<dbReference type="OrthoDB" id="2004811at2"/>
<dbReference type="Proteomes" id="UP000214880">
    <property type="component" value="Unassembled WGS sequence"/>
</dbReference>
<dbReference type="RefSeq" id="WP_092069633.1">
    <property type="nucleotide sequence ID" value="NZ_FNHB01000001.1"/>
</dbReference>
<dbReference type="Gene3D" id="1.10.10.10">
    <property type="entry name" value="Winged helix-like DNA-binding domain superfamily/Winged helix DNA-binding domain"/>
    <property type="match status" value="1"/>
</dbReference>
<reference evidence="1 2" key="1">
    <citation type="submission" date="2016-10" db="EMBL/GenBank/DDBJ databases">
        <authorList>
            <person name="de Groot N.N."/>
        </authorList>
    </citation>
    <scope>NUCLEOTIDE SEQUENCE [LARGE SCALE GENOMIC DNA]</scope>
    <source>
        <strain evidence="1 2">DSM 1736</strain>
    </source>
</reference>
<organism evidence="1 2">
    <name type="scientific">Dendrosporobacter quercicolus</name>
    <dbReference type="NCBI Taxonomy" id="146817"/>
    <lineage>
        <taxon>Bacteria</taxon>
        <taxon>Bacillati</taxon>
        <taxon>Bacillota</taxon>
        <taxon>Negativicutes</taxon>
        <taxon>Selenomonadales</taxon>
        <taxon>Sporomusaceae</taxon>
        <taxon>Dendrosporobacter</taxon>
    </lineage>
</organism>
<dbReference type="Pfam" id="PF13412">
    <property type="entry name" value="HTH_24"/>
    <property type="match status" value="1"/>
</dbReference>
<keyword evidence="2" id="KW-1185">Reference proteome</keyword>
<gene>
    <name evidence="1" type="ORF">SAMN04488502_1011220</name>
</gene>
<evidence type="ECO:0000313" key="1">
    <source>
        <dbReference type="EMBL" id="SDL93499.1"/>
    </source>
</evidence>
<accession>A0A1G9P479</accession>
<dbReference type="STRING" id="146817.SAMN04488502_1011220"/>
<evidence type="ECO:0000313" key="2">
    <source>
        <dbReference type="Proteomes" id="UP000214880"/>
    </source>
</evidence>
<dbReference type="AlphaFoldDB" id="A0A1G9P479"/>
<proteinExistence type="predicted"/>
<sequence>MVKSKAVLTFGLEEQELKAIVGVLHQPGFGISMAQSNSQLINGAYFAAIIRRDAISQSESGALGAFFSKVDGASTTKIFLTDKQDALTKTTNAQIFYSLEALLDKIDGILKKAYNRARRQENLAKSMAVSFFILQAIKDHPGVSTVHLAERLKRSEAAVKRYIEELCMAGKNIVYDYSLEGWRIQEATN</sequence>
<dbReference type="EMBL" id="FNHB01000001">
    <property type="protein sequence ID" value="SDL93499.1"/>
    <property type="molecule type" value="Genomic_DNA"/>
</dbReference>
<dbReference type="InterPro" id="IPR036388">
    <property type="entry name" value="WH-like_DNA-bd_sf"/>
</dbReference>